<dbReference type="OrthoDB" id="206175at2157"/>
<feature type="transmembrane region" description="Helical" evidence="2">
    <location>
        <begin position="247"/>
        <end position="265"/>
    </location>
</feature>
<evidence type="ECO:0000256" key="2">
    <source>
        <dbReference type="SAM" id="Phobius"/>
    </source>
</evidence>
<organism evidence="3 4">
    <name type="scientific">Natrarchaeobius chitinivorans</name>
    <dbReference type="NCBI Taxonomy" id="1679083"/>
    <lineage>
        <taxon>Archaea</taxon>
        <taxon>Methanobacteriati</taxon>
        <taxon>Methanobacteriota</taxon>
        <taxon>Stenosarchaea group</taxon>
        <taxon>Halobacteria</taxon>
        <taxon>Halobacteriales</taxon>
        <taxon>Natrialbaceae</taxon>
        <taxon>Natrarchaeobius</taxon>
    </lineage>
</organism>
<evidence type="ECO:0000256" key="1">
    <source>
        <dbReference type="SAM" id="MobiDB-lite"/>
    </source>
</evidence>
<evidence type="ECO:0008006" key="5">
    <source>
        <dbReference type="Google" id="ProtNLM"/>
    </source>
</evidence>
<accession>A0A3N6MIU1</accession>
<feature type="region of interest" description="Disordered" evidence="1">
    <location>
        <begin position="1"/>
        <end position="20"/>
    </location>
</feature>
<reference evidence="3 4" key="1">
    <citation type="submission" date="2018-10" db="EMBL/GenBank/DDBJ databases">
        <title>Natrarchaeobius chitinivorans gen. nov., sp. nov., and Natrarchaeobius haloalkaliphilus sp. nov., alkaliphilic, chitin-utilizing haloarchaea from hypersaline alkaline lakes.</title>
        <authorList>
            <person name="Sorokin D.Y."/>
            <person name="Elcheninov A.G."/>
            <person name="Kostrikina N.A."/>
            <person name="Bale N.J."/>
            <person name="Sinninghe Damste J.S."/>
            <person name="Khijniak T.V."/>
            <person name="Kublanov I.V."/>
            <person name="Toshchakov S.V."/>
        </authorList>
    </citation>
    <scope>NUCLEOTIDE SEQUENCE [LARGE SCALE GENOMIC DNA]</scope>
    <source>
        <strain evidence="3 4">AArcht4T</strain>
    </source>
</reference>
<keyword evidence="4" id="KW-1185">Reference proteome</keyword>
<keyword evidence="2" id="KW-0812">Transmembrane</keyword>
<feature type="transmembrane region" description="Helical" evidence="2">
    <location>
        <begin position="30"/>
        <end position="52"/>
    </location>
</feature>
<dbReference type="Proteomes" id="UP000282323">
    <property type="component" value="Unassembled WGS sequence"/>
</dbReference>
<proteinExistence type="predicted"/>
<feature type="transmembrane region" description="Helical" evidence="2">
    <location>
        <begin position="186"/>
        <end position="205"/>
    </location>
</feature>
<feature type="transmembrane region" description="Helical" evidence="2">
    <location>
        <begin position="58"/>
        <end position="75"/>
    </location>
</feature>
<dbReference type="Pfam" id="PF14158">
    <property type="entry name" value="YndJ"/>
    <property type="match status" value="1"/>
</dbReference>
<feature type="transmembrane region" description="Helical" evidence="2">
    <location>
        <begin position="217"/>
        <end position="241"/>
    </location>
</feature>
<feature type="transmembrane region" description="Helical" evidence="2">
    <location>
        <begin position="155"/>
        <end position="180"/>
    </location>
</feature>
<name>A0A3N6MIU1_NATCH</name>
<dbReference type="RefSeq" id="WP_124196035.1">
    <property type="nucleotide sequence ID" value="NZ_REGA01000011.1"/>
</dbReference>
<evidence type="ECO:0000313" key="4">
    <source>
        <dbReference type="Proteomes" id="UP000282323"/>
    </source>
</evidence>
<dbReference type="InterPro" id="IPR025450">
    <property type="entry name" value="YndJ-like"/>
</dbReference>
<protein>
    <recommendedName>
        <fullName evidence="5">YndJ-like protein</fullName>
    </recommendedName>
</protein>
<gene>
    <name evidence="3" type="ORF">EA473_12965</name>
</gene>
<keyword evidence="2" id="KW-0472">Membrane</keyword>
<feature type="transmembrane region" description="Helical" evidence="2">
    <location>
        <begin position="87"/>
        <end position="107"/>
    </location>
</feature>
<dbReference type="EMBL" id="REGA01000011">
    <property type="protein sequence ID" value="RQG93986.1"/>
    <property type="molecule type" value="Genomic_DNA"/>
</dbReference>
<dbReference type="AlphaFoldDB" id="A0A3N6MIU1"/>
<sequence length="345" mass="35031">MSESSTAASELRRPASRGCPSVAGRRVTDLSAALGGLVWLAIVVGAQTGAIGSSAVERYVALATLVLVPLGLGFLQPVRDVTGSRTLYTAVVVGQFPAALAVVAGLAASQGSVVAVALVVPWIGVTGGVALLGAQRLASRRGGPLPELAIDVACLYVPVAAVFVLLHTAGIGLGFAPIIVLLTGVHFHYAGFVLPLVVGLTGRLLTDEDGRFGSTIVGRTGAATTVVILVGIGLIAVGIAFSALLEAVAVLVFALAVVGFAVLWVRAVVPAVARVPGALLSVAALSVCWTMALALAFAYSSLPGTSVLITIPEMVRWHGSVNAVGFALPALLAFRLLEKERRPSP</sequence>
<feature type="transmembrane region" description="Helical" evidence="2">
    <location>
        <begin position="277"/>
        <end position="299"/>
    </location>
</feature>
<keyword evidence="2" id="KW-1133">Transmembrane helix</keyword>
<feature type="transmembrane region" description="Helical" evidence="2">
    <location>
        <begin position="319"/>
        <end position="337"/>
    </location>
</feature>
<evidence type="ECO:0000313" key="3">
    <source>
        <dbReference type="EMBL" id="RQG93986.1"/>
    </source>
</evidence>
<comment type="caution">
    <text evidence="3">The sequence shown here is derived from an EMBL/GenBank/DDBJ whole genome shotgun (WGS) entry which is preliminary data.</text>
</comment>
<feature type="transmembrane region" description="Helical" evidence="2">
    <location>
        <begin position="113"/>
        <end position="134"/>
    </location>
</feature>